<feature type="transmembrane region" description="Helical" evidence="4">
    <location>
        <begin position="145"/>
        <end position="165"/>
    </location>
</feature>
<comment type="caution">
    <text evidence="6">The sequence shown here is derived from an EMBL/GenBank/DDBJ whole genome shotgun (WGS) entry which is preliminary data.</text>
</comment>
<evidence type="ECO:0000313" key="7">
    <source>
        <dbReference type="Proteomes" id="UP001172082"/>
    </source>
</evidence>
<keyword evidence="1 4" id="KW-0812">Transmembrane</keyword>
<feature type="transmembrane region" description="Helical" evidence="4">
    <location>
        <begin position="212"/>
        <end position="233"/>
    </location>
</feature>
<dbReference type="InterPro" id="IPR020846">
    <property type="entry name" value="MFS_dom"/>
</dbReference>
<dbReference type="CDD" id="cd17489">
    <property type="entry name" value="MFS_YfcJ_like"/>
    <property type="match status" value="1"/>
</dbReference>
<name>A0ABT8KGC5_9BACT</name>
<feature type="transmembrane region" description="Helical" evidence="4">
    <location>
        <begin position="337"/>
        <end position="356"/>
    </location>
</feature>
<evidence type="ECO:0000256" key="4">
    <source>
        <dbReference type="SAM" id="Phobius"/>
    </source>
</evidence>
<feature type="transmembrane region" description="Helical" evidence="4">
    <location>
        <begin position="362"/>
        <end position="384"/>
    </location>
</feature>
<feature type="transmembrane region" description="Helical" evidence="4">
    <location>
        <begin position="171"/>
        <end position="191"/>
    </location>
</feature>
<dbReference type="InterPro" id="IPR052714">
    <property type="entry name" value="MFS_Exporter"/>
</dbReference>
<reference evidence="6" key="1">
    <citation type="submission" date="2023-06" db="EMBL/GenBank/DDBJ databases">
        <title>Genomic of Parafulvivirga corallium.</title>
        <authorList>
            <person name="Wang G."/>
        </authorList>
    </citation>
    <scope>NUCLEOTIDE SEQUENCE</scope>
    <source>
        <strain evidence="6">BMA10</strain>
    </source>
</reference>
<evidence type="ECO:0000256" key="3">
    <source>
        <dbReference type="ARBA" id="ARBA00023136"/>
    </source>
</evidence>
<evidence type="ECO:0000259" key="5">
    <source>
        <dbReference type="PROSITE" id="PS50850"/>
    </source>
</evidence>
<gene>
    <name evidence="6" type="ORF">QQ008_00260</name>
</gene>
<dbReference type="InterPro" id="IPR011701">
    <property type="entry name" value="MFS"/>
</dbReference>
<keyword evidence="2 4" id="KW-1133">Transmembrane helix</keyword>
<dbReference type="SUPFAM" id="SSF103473">
    <property type="entry name" value="MFS general substrate transporter"/>
    <property type="match status" value="1"/>
</dbReference>
<feature type="transmembrane region" description="Helical" evidence="4">
    <location>
        <begin position="53"/>
        <end position="71"/>
    </location>
</feature>
<evidence type="ECO:0000313" key="6">
    <source>
        <dbReference type="EMBL" id="MDN5199760.1"/>
    </source>
</evidence>
<keyword evidence="7" id="KW-1185">Reference proteome</keyword>
<feature type="domain" description="Major facilitator superfamily (MFS) profile" evidence="5">
    <location>
        <begin position="1"/>
        <end position="386"/>
    </location>
</feature>
<dbReference type="Proteomes" id="UP001172082">
    <property type="component" value="Unassembled WGS sequence"/>
</dbReference>
<dbReference type="Pfam" id="PF07690">
    <property type="entry name" value="MFS_1"/>
    <property type="match status" value="1"/>
</dbReference>
<dbReference type="PANTHER" id="PTHR23531:SF1">
    <property type="entry name" value="QUINOLENE RESISTANCE PROTEIN NORA"/>
    <property type="match status" value="1"/>
</dbReference>
<evidence type="ECO:0000256" key="1">
    <source>
        <dbReference type="ARBA" id="ARBA00022692"/>
    </source>
</evidence>
<dbReference type="PANTHER" id="PTHR23531">
    <property type="entry name" value="QUINOLENE RESISTANCE PROTEIN NORA"/>
    <property type="match status" value="1"/>
</dbReference>
<feature type="transmembrane region" description="Helical" evidence="4">
    <location>
        <begin position="298"/>
        <end position="317"/>
    </location>
</feature>
<organism evidence="6 7">
    <name type="scientific">Splendidivirga corallicola</name>
    <dbReference type="NCBI Taxonomy" id="3051826"/>
    <lineage>
        <taxon>Bacteria</taxon>
        <taxon>Pseudomonadati</taxon>
        <taxon>Bacteroidota</taxon>
        <taxon>Cytophagia</taxon>
        <taxon>Cytophagales</taxon>
        <taxon>Splendidivirgaceae</taxon>
        <taxon>Splendidivirga</taxon>
    </lineage>
</organism>
<feature type="transmembrane region" description="Helical" evidence="4">
    <location>
        <begin position="245"/>
        <end position="263"/>
    </location>
</feature>
<dbReference type="PROSITE" id="PS50850">
    <property type="entry name" value="MFS"/>
    <property type="match status" value="1"/>
</dbReference>
<proteinExistence type="predicted"/>
<evidence type="ECO:0000256" key="2">
    <source>
        <dbReference type="ARBA" id="ARBA00022989"/>
    </source>
</evidence>
<feature type="transmembrane region" description="Helical" evidence="4">
    <location>
        <begin position="21"/>
        <end position="41"/>
    </location>
</feature>
<dbReference type="EMBL" id="JAUJEA010000001">
    <property type="protein sequence ID" value="MDN5199760.1"/>
    <property type="molecule type" value="Genomic_DNA"/>
</dbReference>
<sequence>MRLVKNKIKDPLWTKDFIIHCASYLMIFCGFYFLLPALPIFVVSELGEDKGQVGLITGIYAISALIIRPFAGYAFDVYGRKRVYLVSLILYIFTMAAYFLATSFFILLVVRVIQGISWGVITTGGGTVTADLVPDTRRGEGIGFFGLSITLSMAIGPMIGLWVLGDNHFNFLFAASVVIAIVGFVLANFINYSKIRAKAKRISWDTVFEIKVIHISVVILIAAIPFAGIMSFLPLLGDELNIESIGLFFLIYALGVGILRPFAGTIMDIKGPGPLMLVSFVLSIGGLVLLSFSASETIFLWSGFIIGLGNGIVMPTLQTMLVNMVPAERRGVATSTFYSAVDLGIGFGSVALGYIAELTSLSTMYLVSGLLLLGPAIYFFIIVINHYYRVVKALQFGN</sequence>
<dbReference type="RefSeq" id="WP_346749792.1">
    <property type="nucleotide sequence ID" value="NZ_JAUJEA010000001.1"/>
</dbReference>
<feature type="transmembrane region" description="Helical" evidence="4">
    <location>
        <begin position="275"/>
        <end position="292"/>
    </location>
</feature>
<accession>A0ABT8KGC5</accession>
<dbReference type="Gene3D" id="1.20.1250.20">
    <property type="entry name" value="MFS general substrate transporter like domains"/>
    <property type="match status" value="2"/>
</dbReference>
<keyword evidence="3 4" id="KW-0472">Membrane</keyword>
<dbReference type="InterPro" id="IPR036259">
    <property type="entry name" value="MFS_trans_sf"/>
</dbReference>
<feature type="transmembrane region" description="Helical" evidence="4">
    <location>
        <begin position="83"/>
        <end position="110"/>
    </location>
</feature>
<protein>
    <submittedName>
        <fullName evidence="6">MFS transporter</fullName>
    </submittedName>
</protein>
<feature type="transmembrane region" description="Helical" evidence="4">
    <location>
        <begin position="116"/>
        <end position="133"/>
    </location>
</feature>